<dbReference type="InterPro" id="IPR016187">
    <property type="entry name" value="CTDL_fold"/>
</dbReference>
<keyword evidence="3" id="KW-1185">Reference proteome</keyword>
<dbReference type="Pfam" id="PF00059">
    <property type="entry name" value="Lectin_C"/>
    <property type="match status" value="1"/>
</dbReference>
<reference evidence="2" key="1">
    <citation type="submission" date="2025-08" db="UniProtKB">
        <authorList>
            <consortium name="Ensembl"/>
        </authorList>
    </citation>
    <scope>IDENTIFICATION</scope>
</reference>
<proteinExistence type="predicted"/>
<dbReference type="AlphaFoldDB" id="A0A8C0FK84"/>
<dbReference type="PROSITE" id="PS50041">
    <property type="entry name" value="C_TYPE_LECTIN_2"/>
    <property type="match status" value="1"/>
</dbReference>
<organism evidence="2 3">
    <name type="scientific">Bubo bubo</name>
    <name type="common">Eurasian eagle-owl</name>
    <name type="synonym">Strix bubo</name>
    <dbReference type="NCBI Taxonomy" id="30461"/>
    <lineage>
        <taxon>Eukaryota</taxon>
        <taxon>Metazoa</taxon>
        <taxon>Chordata</taxon>
        <taxon>Craniata</taxon>
        <taxon>Vertebrata</taxon>
        <taxon>Euteleostomi</taxon>
        <taxon>Archelosauria</taxon>
        <taxon>Archosauria</taxon>
        <taxon>Dinosauria</taxon>
        <taxon>Saurischia</taxon>
        <taxon>Theropoda</taxon>
        <taxon>Coelurosauria</taxon>
        <taxon>Aves</taxon>
        <taxon>Neognathae</taxon>
        <taxon>Neoaves</taxon>
        <taxon>Telluraves</taxon>
        <taxon>Strigiformes</taxon>
        <taxon>Strigidae</taxon>
        <taxon>Bubo</taxon>
    </lineage>
</organism>
<protein>
    <recommendedName>
        <fullName evidence="1">C-type lectin domain-containing protein</fullName>
    </recommendedName>
</protein>
<dbReference type="Gene3D" id="3.10.100.10">
    <property type="entry name" value="Mannose-Binding Protein A, subunit A"/>
    <property type="match status" value="2"/>
</dbReference>
<evidence type="ECO:0000313" key="2">
    <source>
        <dbReference type="Ensembl" id="ENSBOBP00000020632.1"/>
    </source>
</evidence>
<name>A0A8C0FK84_BUBBB</name>
<dbReference type="InterPro" id="IPR050111">
    <property type="entry name" value="C-type_lectin/snaclec_domain"/>
</dbReference>
<evidence type="ECO:0000259" key="1">
    <source>
        <dbReference type="PROSITE" id="PS50041"/>
    </source>
</evidence>
<dbReference type="InterPro" id="IPR001304">
    <property type="entry name" value="C-type_lectin-like"/>
</dbReference>
<sequence>SSLSCPPCSKGWTYFGNSCYFYSKMASSWENAQSFCSLLGSQLLEVDSPEEKVRGDRFGGDEEVEGTWKRADGTILSRENSSWHRNEPNGGRQENCAVVREDGEWYDYPCTSKLSWVAPPNTLPDPSK</sequence>
<feature type="domain" description="C-type lectin" evidence="1">
    <location>
        <begin position="15"/>
        <end position="119"/>
    </location>
</feature>
<dbReference type="SMART" id="SM00034">
    <property type="entry name" value="CLECT"/>
    <property type="match status" value="1"/>
</dbReference>
<dbReference type="Proteomes" id="UP000694567">
    <property type="component" value="Unplaced"/>
</dbReference>
<dbReference type="PANTHER" id="PTHR22803">
    <property type="entry name" value="MANNOSE, PHOSPHOLIPASE, LECTIN RECEPTOR RELATED"/>
    <property type="match status" value="1"/>
</dbReference>
<reference evidence="2" key="2">
    <citation type="submission" date="2025-09" db="UniProtKB">
        <authorList>
            <consortium name="Ensembl"/>
        </authorList>
    </citation>
    <scope>IDENTIFICATION</scope>
</reference>
<accession>A0A8C0FK84</accession>
<evidence type="ECO:0000313" key="3">
    <source>
        <dbReference type="Proteomes" id="UP000694567"/>
    </source>
</evidence>
<dbReference type="Ensembl" id="ENSBOBT00000021109.1">
    <property type="protein sequence ID" value="ENSBOBP00000020632.1"/>
    <property type="gene ID" value="ENSBOBG00000012558.1"/>
</dbReference>
<dbReference type="InterPro" id="IPR016186">
    <property type="entry name" value="C-type_lectin-like/link_sf"/>
</dbReference>
<dbReference type="SUPFAM" id="SSF56436">
    <property type="entry name" value="C-type lectin-like"/>
    <property type="match status" value="1"/>
</dbReference>